<evidence type="ECO:0000313" key="1">
    <source>
        <dbReference type="EMBL" id="JAD44276.1"/>
    </source>
</evidence>
<dbReference type="AlphaFoldDB" id="A0A0A8ZZK1"/>
<reference evidence="1" key="2">
    <citation type="journal article" date="2015" name="Data Brief">
        <title>Shoot transcriptome of the giant reed, Arundo donax.</title>
        <authorList>
            <person name="Barrero R.A."/>
            <person name="Guerrero F.D."/>
            <person name="Moolhuijzen P."/>
            <person name="Goolsby J.A."/>
            <person name="Tidwell J."/>
            <person name="Bellgard S.E."/>
            <person name="Bellgard M.I."/>
        </authorList>
    </citation>
    <scope>NUCLEOTIDE SEQUENCE</scope>
    <source>
        <tissue evidence="1">Shoot tissue taken approximately 20 cm above the soil surface</tissue>
    </source>
</reference>
<reference evidence="1" key="1">
    <citation type="submission" date="2014-09" db="EMBL/GenBank/DDBJ databases">
        <authorList>
            <person name="Magalhaes I.L.F."/>
            <person name="Oliveira U."/>
            <person name="Santos F.R."/>
            <person name="Vidigal T.H.D.A."/>
            <person name="Brescovit A.D."/>
            <person name="Santos A.J."/>
        </authorList>
    </citation>
    <scope>NUCLEOTIDE SEQUENCE</scope>
    <source>
        <tissue evidence="1">Shoot tissue taken approximately 20 cm above the soil surface</tissue>
    </source>
</reference>
<organism evidence="1">
    <name type="scientific">Arundo donax</name>
    <name type="common">Giant reed</name>
    <name type="synonym">Donax arundinaceus</name>
    <dbReference type="NCBI Taxonomy" id="35708"/>
    <lineage>
        <taxon>Eukaryota</taxon>
        <taxon>Viridiplantae</taxon>
        <taxon>Streptophyta</taxon>
        <taxon>Embryophyta</taxon>
        <taxon>Tracheophyta</taxon>
        <taxon>Spermatophyta</taxon>
        <taxon>Magnoliopsida</taxon>
        <taxon>Liliopsida</taxon>
        <taxon>Poales</taxon>
        <taxon>Poaceae</taxon>
        <taxon>PACMAD clade</taxon>
        <taxon>Arundinoideae</taxon>
        <taxon>Arundineae</taxon>
        <taxon>Arundo</taxon>
    </lineage>
</organism>
<sequence length="29" mass="3447">MMLRICIRKSTIMKSSRDLLLLENFLSFS</sequence>
<proteinExistence type="predicted"/>
<accession>A0A0A8ZZK1</accession>
<name>A0A0A8ZZK1_ARUDO</name>
<protein>
    <submittedName>
        <fullName evidence="1">Uncharacterized protein</fullName>
    </submittedName>
</protein>
<dbReference type="EMBL" id="GBRH01253619">
    <property type="protein sequence ID" value="JAD44276.1"/>
    <property type="molecule type" value="Transcribed_RNA"/>
</dbReference>